<reference evidence="1" key="1">
    <citation type="submission" date="2022-05" db="EMBL/GenBank/DDBJ databases">
        <title>Using nanopore sequencing to obtain complete genomes from saliva samples.</title>
        <authorList>
            <person name="Baker J.L."/>
        </authorList>
    </citation>
    <scope>NUCLEOTIDE SEQUENCE</scope>
    <source>
        <strain evidence="1">JCVI-JB-Lp32</strain>
    </source>
</reference>
<dbReference type="AlphaFoldDB" id="A0A9E7ANS1"/>
<dbReference type="Proteomes" id="UP000831562">
    <property type="component" value="Chromosome"/>
</dbReference>
<accession>A0A9E7ANS1</accession>
<organism evidence="1 2">
    <name type="scientific">Lancefieldella parvula</name>
    <dbReference type="NCBI Taxonomy" id="1382"/>
    <lineage>
        <taxon>Bacteria</taxon>
        <taxon>Bacillati</taxon>
        <taxon>Actinomycetota</taxon>
        <taxon>Coriobacteriia</taxon>
        <taxon>Coriobacteriales</taxon>
        <taxon>Atopobiaceae</taxon>
        <taxon>Lancefieldella</taxon>
    </lineage>
</organism>
<evidence type="ECO:0000313" key="2">
    <source>
        <dbReference type="Proteomes" id="UP000831562"/>
    </source>
</evidence>
<name>A0A9E7ANS1_9ACTN</name>
<dbReference type="InterPro" id="IPR029024">
    <property type="entry name" value="TerB-like"/>
</dbReference>
<proteinExistence type="predicted"/>
<dbReference type="SUPFAM" id="SSF158682">
    <property type="entry name" value="TerB-like"/>
    <property type="match status" value="1"/>
</dbReference>
<gene>
    <name evidence="1" type="ORF">M3I19_01735</name>
</gene>
<dbReference type="EMBL" id="CP097092">
    <property type="protein sequence ID" value="UQF78443.1"/>
    <property type="molecule type" value="Genomic_DNA"/>
</dbReference>
<protein>
    <submittedName>
        <fullName evidence="1">Uncharacterized protein</fullName>
    </submittedName>
</protein>
<sequence length="593" mass="64743">MKPTIDLDAARNKLVGGKDQLLKKIDEAHIPANAQSIISAAGDALSATAKGVADNAIETASNVSKAVTDGVNVIKENTPAARRKQARMSGFGDGIKQGAYLAGTKRINFFYAYVATMCYFLRADGEFSSQEQLWVEEQLDNLQLGLTIPEAVKDKLLSIIADDSLTFDAVKEFLEPVEISQLESISQRVQIAIEIDEEITEEELAANELFNAYITERVANDIVNDQRVKEIINSAVKEYGENLDRIDYEFKQLTKLQDSDAAFLIGATALQVIRVLLINKLTEVEPAGSNNLKEVRLHDAQSKIFEQFNATEEASRPLYASKSHILSARGVPYDATRFADGNFGIFRGANHRFGTFGHDPILGLIFGTANIMTNTLTAPNPNPLIGKFGYLPTSFNVEYDPFGKNPHITTPTSTLLLLGAAAKRIPSEPDAAAAALIKQIIHIGTDLYTPVGIQLPVENLILNKATTEKLTSYVNMGDIVKVGGQAAAAIAINWLVAALHGCSLFNKDDGTEFCSEMHQVRTKKILLISNSIATSSSVIQAAITKNPRNLDIGGAAVLIYRLFTDMKFISKLKQEFMTSELAKVYDQRVQGLL</sequence>
<evidence type="ECO:0000313" key="1">
    <source>
        <dbReference type="EMBL" id="UQF78443.1"/>
    </source>
</evidence>